<feature type="region of interest" description="Disordered" evidence="1">
    <location>
        <begin position="1"/>
        <end position="35"/>
    </location>
</feature>
<dbReference type="AlphaFoldDB" id="A0A2H3JNF8"/>
<sequence>MASSSTLASRKDHDAQVLPQAESRELKDKQEDIPINPYQSDIDELEAWLKSGQGVEFVGEW</sequence>
<evidence type="ECO:0000256" key="1">
    <source>
        <dbReference type="SAM" id="MobiDB-lite"/>
    </source>
</evidence>
<organism evidence="2 3">
    <name type="scientific">Wolfiporia cocos (strain MD-104)</name>
    <name type="common">Brown rot fungus</name>
    <dbReference type="NCBI Taxonomy" id="742152"/>
    <lineage>
        <taxon>Eukaryota</taxon>
        <taxon>Fungi</taxon>
        <taxon>Dikarya</taxon>
        <taxon>Basidiomycota</taxon>
        <taxon>Agaricomycotina</taxon>
        <taxon>Agaricomycetes</taxon>
        <taxon>Polyporales</taxon>
        <taxon>Phaeolaceae</taxon>
        <taxon>Wolfiporia</taxon>
    </lineage>
</organism>
<accession>A0A2H3JNF8</accession>
<evidence type="ECO:0000313" key="2">
    <source>
        <dbReference type="EMBL" id="PCH39268.1"/>
    </source>
</evidence>
<protein>
    <submittedName>
        <fullName evidence="2">Uncharacterized protein</fullName>
    </submittedName>
</protein>
<reference evidence="2 3" key="1">
    <citation type="journal article" date="2012" name="Science">
        <title>The Paleozoic origin of enzymatic lignin decomposition reconstructed from 31 fungal genomes.</title>
        <authorList>
            <person name="Floudas D."/>
            <person name="Binder M."/>
            <person name="Riley R."/>
            <person name="Barry K."/>
            <person name="Blanchette R.A."/>
            <person name="Henrissat B."/>
            <person name="Martinez A.T."/>
            <person name="Otillar R."/>
            <person name="Spatafora J.W."/>
            <person name="Yadav J.S."/>
            <person name="Aerts A."/>
            <person name="Benoit I."/>
            <person name="Boyd A."/>
            <person name="Carlson A."/>
            <person name="Copeland A."/>
            <person name="Coutinho P.M."/>
            <person name="de Vries R.P."/>
            <person name="Ferreira P."/>
            <person name="Findley K."/>
            <person name="Foster B."/>
            <person name="Gaskell J."/>
            <person name="Glotzer D."/>
            <person name="Gorecki P."/>
            <person name="Heitman J."/>
            <person name="Hesse C."/>
            <person name="Hori C."/>
            <person name="Igarashi K."/>
            <person name="Jurgens J.A."/>
            <person name="Kallen N."/>
            <person name="Kersten P."/>
            <person name="Kohler A."/>
            <person name="Kuees U."/>
            <person name="Kumar T.K.A."/>
            <person name="Kuo A."/>
            <person name="LaButti K."/>
            <person name="Larrondo L.F."/>
            <person name="Lindquist E."/>
            <person name="Ling A."/>
            <person name="Lombard V."/>
            <person name="Lucas S."/>
            <person name="Lundell T."/>
            <person name="Martin R."/>
            <person name="McLaughlin D.J."/>
            <person name="Morgenstern I."/>
            <person name="Morin E."/>
            <person name="Murat C."/>
            <person name="Nagy L.G."/>
            <person name="Nolan M."/>
            <person name="Ohm R.A."/>
            <person name="Patyshakuliyeva A."/>
            <person name="Rokas A."/>
            <person name="Ruiz-Duenas F.J."/>
            <person name="Sabat G."/>
            <person name="Salamov A."/>
            <person name="Samejima M."/>
            <person name="Schmutz J."/>
            <person name="Slot J.C."/>
            <person name="St John F."/>
            <person name="Stenlid J."/>
            <person name="Sun H."/>
            <person name="Sun S."/>
            <person name="Syed K."/>
            <person name="Tsang A."/>
            <person name="Wiebenga A."/>
            <person name="Young D."/>
            <person name="Pisabarro A."/>
            <person name="Eastwood D.C."/>
            <person name="Martin F."/>
            <person name="Cullen D."/>
            <person name="Grigoriev I.V."/>
            <person name="Hibbett D.S."/>
        </authorList>
    </citation>
    <scope>NUCLEOTIDE SEQUENCE [LARGE SCALE GENOMIC DNA]</scope>
    <source>
        <strain evidence="2 3">MD-104</strain>
    </source>
</reference>
<dbReference type="EMBL" id="KB467976">
    <property type="protein sequence ID" value="PCH39268.1"/>
    <property type="molecule type" value="Genomic_DNA"/>
</dbReference>
<dbReference type="Proteomes" id="UP000218811">
    <property type="component" value="Unassembled WGS sequence"/>
</dbReference>
<feature type="compositionally biased region" description="Basic and acidic residues" evidence="1">
    <location>
        <begin position="22"/>
        <end position="32"/>
    </location>
</feature>
<evidence type="ECO:0000313" key="3">
    <source>
        <dbReference type="Proteomes" id="UP000218811"/>
    </source>
</evidence>
<gene>
    <name evidence="2" type="ORF">WOLCODRAFT_158823</name>
</gene>
<name>A0A2H3JNF8_WOLCO</name>
<proteinExistence type="predicted"/>
<keyword evidence="3" id="KW-1185">Reference proteome</keyword>